<evidence type="ECO:0000256" key="3">
    <source>
        <dbReference type="ARBA" id="ARBA00022692"/>
    </source>
</evidence>
<accession>A0A8T8KCD8</accession>
<evidence type="ECO:0000256" key="6">
    <source>
        <dbReference type="SAM" id="Phobius"/>
    </source>
</evidence>
<proteinExistence type="inferred from homology"/>
<comment type="subcellular location">
    <subcellularLocation>
        <location evidence="1">Membrane</location>
        <topology evidence="1">Multi-pass membrane protein</topology>
    </subcellularLocation>
</comment>
<evidence type="ECO:0000313" key="8">
    <source>
        <dbReference type="Proteomes" id="UP000681041"/>
    </source>
</evidence>
<feature type="transmembrane region" description="Helical" evidence="6">
    <location>
        <begin position="232"/>
        <end position="250"/>
    </location>
</feature>
<dbReference type="AlphaFoldDB" id="A0A8T8KCD8"/>
<dbReference type="GO" id="GO:0016020">
    <property type="term" value="C:membrane"/>
    <property type="evidence" value="ECO:0007669"/>
    <property type="project" value="UniProtKB-SubCell"/>
</dbReference>
<dbReference type="Pfam" id="PF01594">
    <property type="entry name" value="AI-2E_transport"/>
    <property type="match status" value="1"/>
</dbReference>
<feature type="transmembrane region" description="Helical" evidence="6">
    <location>
        <begin position="12"/>
        <end position="45"/>
    </location>
</feature>
<gene>
    <name evidence="7" type="ORF">HYG87_04150</name>
</gene>
<feature type="transmembrane region" description="Helical" evidence="6">
    <location>
        <begin position="146"/>
        <end position="170"/>
    </location>
</feature>
<feature type="transmembrane region" description="Helical" evidence="6">
    <location>
        <begin position="65"/>
        <end position="93"/>
    </location>
</feature>
<sequence>MFPHFQKISFSTIIPLLLVLFIISFAILTPVLSTVIFGAILAYYIRFISKKIQPYVKYESLSISLGIIILAIPLLVLFYFTFGEFLTIGGYIVEGIPRSSPDLTNSSRIGTTLRNLSPLNGASEEVLDIIQSGIIQFISFLYGQTISILSSIPALAAQIFILLFSTFYFARDGHKVIKFIKDMVPVGDREFYKKLVKSAEDVLKSIIAGNVIPAVILGILSGIIYYLLGYPYVILLAIVSGVAMFIPIIGPWIVYGLIGIVSILLGNTFQGVMVIALGWIIQTSTDFYIRPKISVKYSEVHPLVFLLGFIYGAVTMGLPGLFIGPLILGITYGALKVYRDERVKDKNNS</sequence>
<evidence type="ECO:0000256" key="5">
    <source>
        <dbReference type="ARBA" id="ARBA00023136"/>
    </source>
</evidence>
<organism evidence="7 8">
    <name type="scientific">Methanobacterium alkalithermotolerans</name>
    <dbReference type="NCBI Taxonomy" id="2731220"/>
    <lineage>
        <taxon>Archaea</taxon>
        <taxon>Methanobacteriati</taxon>
        <taxon>Methanobacteriota</taxon>
        <taxon>Methanomada group</taxon>
        <taxon>Methanobacteria</taxon>
        <taxon>Methanobacteriales</taxon>
        <taxon>Methanobacteriaceae</taxon>
        <taxon>Methanobacterium</taxon>
    </lineage>
</organism>
<dbReference type="EMBL" id="CP058560">
    <property type="protein sequence ID" value="QUH23021.1"/>
    <property type="molecule type" value="Genomic_DNA"/>
</dbReference>
<feature type="transmembrane region" description="Helical" evidence="6">
    <location>
        <begin position="202"/>
        <end position="226"/>
    </location>
</feature>
<dbReference type="InterPro" id="IPR002549">
    <property type="entry name" value="AI-2E-like"/>
</dbReference>
<dbReference type="PANTHER" id="PTHR21716:SF4">
    <property type="entry name" value="TRANSMEMBRANE PROTEIN 245"/>
    <property type="match status" value="1"/>
</dbReference>
<dbReference type="Proteomes" id="UP000681041">
    <property type="component" value="Chromosome"/>
</dbReference>
<feature type="transmembrane region" description="Helical" evidence="6">
    <location>
        <begin position="257"/>
        <end position="282"/>
    </location>
</feature>
<evidence type="ECO:0000256" key="4">
    <source>
        <dbReference type="ARBA" id="ARBA00022989"/>
    </source>
</evidence>
<feature type="transmembrane region" description="Helical" evidence="6">
    <location>
        <begin position="302"/>
        <end position="335"/>
    </location>
</feature>
<dbReference type="RefSeq" id="WP_211533967.1">
    <property type="nucleotide sequence ID" value="NZ_CP058560.1"/>
</dbReference>
<dbReference type="KEGG" id="meme:HYG87_04150"/>
<evidence type="ECO:0000256" key="1">
    <source>
        <dbReference type="ARBA" id="ARBA00004141"/>
    </source>
</evidence>
<keyword evidence="5 6" id="KW-0472">Membrane</keyword>
<comment type="similarity">
    <text evidence="2">Belongs to the autoinducer-2 exporter (AI-2E) (TC 2.A.86) family.</text>
</comment>
<dbReference type="PANTHER" id="PTHR21716">
    <property type="entry name" value="TRANSMEMBRANE PROTEIN"/>
    <property type="match status" value="1"/>
</dbReference>
<name>A0A8T8KCD8_9EURY</name>
<evidence type="ECO:0000256" key="2">
    <source>
        <dbReference type="ARBA" id="ARBA00009773"/>
    </source>
</evidence>
<dbReference type="OrthoDB" id="137390at2157"/>
<keyword evidence="4 6" id="KW-1133">Transmembrane helix</keyword>
<keyword evidence="3 6" id="KW-0812">Transmembrane</keyword>
<evidence type="ECO:0000313" key="7">
    <source>
        <dbReference type="EMBL" id="QUH23021.1"/>
    </source>
</evidence>
<reference evidence="7" key="1">
    <citation type="submission" date="2020-07" db="EMBL/GenBank/DDBJ databases">
        <title>Methanobacterium. sp. MethCan genome.</title>
        <authorList>
            <person name="Postec A."/>
            <person name="Quemeneur M."/>
        </authorList>
    </citation>
    <scope>NUCLEOTIDE SEQUENCE</scope>
    <source>
        <strain evidence="7">MethCAN</strain>
    </source>
</reference>
<protein>
    <submittedName>
        <fullName evidence="7">AI-2E family transporter</fullName>
    </submittedName>
</protein>
<dbReference type="GeneID" id="64819929"/>
<keyword evidence="8" id="KW-1185">Reference proteome</keyword>